<feature type="domain" description="Gelsolin-like" evidence="1">
    <location>
        <begin position="79"/>
        <end position="103"/>
    </location>
</feature>
<evidence type="ECO:0000313" key="3">
    <source>
        <dbReference type="Proteomes" id="UP000187609"/>
    </source>
</evidence>
<dbReference type="AlphaFoldDB" id="A0A314L3U1"/>
<dbReference type="Pfam" id="PF00626">
    <property type="entry name" value="Gelsolin"/>
    <property type="match status" value="1"/>
</dbReference>
<evidence type="ECO:0000259" key="1">
    <source>
        <dbReference type="Pfam" id="PF00626"/>
    </source>
</evidence>
<name>A0A314L3U1_NICAT</name>
<dbReference type="EMBL" id="MJEQ01000523">
    <property type="protein sequence ID" value="OIT35689.1"/>
    <property type="molecule type" value="Genomic_DNA"/>
</dbReference>
<dbReference type="InterPro" id="IPR007123">
    <property type="entry name" value="Gelsolin-like_dom"/>
</dbReference>
<proteinExistence type="predicted"/>
<evidence type="ECO:0000313" key="2">
    <source>
        <dbReference type="EMBL" id="OIT35689.1"/>
    </source>
</evidence>
<accession>A0A314L3U1</accession>
<keyword evidence="3" id="KW-1185">Reference proteome</keyword>
<dbReference type="SMR" id="A0A314L3U1"/>
<dbReference type="PANTHER" id="PTHR11977">
    <property type="entry name" value="VILLIN"/>
    <property type="match status" value="1"/>
</dbReference>
<dbReference type="PANTHER" id="PTHR11977:SF134">
    <property type="entry name" value="VILLIN-3-LIKE"/>
    <property type="match status" value="1"/>
</dbReference>
<dbReference type="Gramene" id="OIT35689">
    <property type="protein sequence ID" value="OIT35689"/>
    <property type="gene ID" value="A4A49_51717"/>
</dbReference>
<dbReference type="InterPro" id="IPR007122">
    <property type="entry name" value="Villin/Gelsolin"/>
</dbReference>
<gene>
    <name evidence="2" type="primary">VLN3_2</name>
    <name evidence="2" type="ORF">A4A49_51717</name>
</gene>
<dbReference type="Gene3D" id="3.40.20.10">
    <property type="entry name" value="Severin"/>
    <property type="match status" value="2"/>
</dbReference>
<feature type="non-terminal residue" evidence="2">
    <location>
        <position position="1"/>
    </location>
</feature>
<reference evidence="2" key="1">
    <citation type="submission" date="2016-11" db="EMBL/GenBank/DDBJ databases">
        <title>The genome of Nicotiana attenuata.</title>
        <authorList>
            <person name="Xu S."/>
            <person name="Brockmoeller T."/>
            <person name="Gaquerel E."/>
            <person name="Navarro A."/>
            <person name="Kuhl H."/>
            <person name="Gase K."/>
            <person name="Ling Z."/>
            <person name="Zhou W."/>
            <person name="Kreitzer C."/>
            <person name="Stanke M."/>
            <person name="Tang H."/>
            <person name="Lyons E."/>
            <person name="Pandey P."/>
            <person name="Pandey S.P."/>
            <person name="Timmermann B."/>
            <person name="Baldwin I.T."/>
        </authorList>
    </citation>
    <scope>NUCLEOTIDE SEQUENCE [LARGE SCALE GENOMIC DNA]</scope>
    <source>
        <strain evidence="2">UT</strain>
    </source>
</reference>
<dbReference type="InterPro" id="IPR029006">
    <property type="entry name" value="ADF-H/Gelsolin-like_dom_sf"/>
</dbReference>
<dbReference type="Proteomes" id="UP000187609">
    <property type="component" value="Unassembled WGS sequence"/>
</dbReference>
<dbReference type="STRING" id="49451.A0A314L3U1"/>
<comment type="caution">
    <text evidence="2">The sequence shown here is derived from an EMBL/GenBank/DDBJ whole genome shotgun (WGS) entry which is preliminary data.</text>
</comment>
<dbReference type="GO" id="GO:0051014">
    <property type="term" value="P:actin filament severing"/>
    <property type="evidence" value="ECO:0007669"/>
    <property type="project" value="TreeGrafter"/>
</dbReference>
<protein>
    <submittedName>
        <fullName evidence="2">Villin-3</fullName>
    </submittedName>
</protein>
<dbReference type="SUPFAM" id="SSF55753">
    <property type="entry name" value="Actin depolymerizing proteins"/>
    <property type="match status" value="2"/>
</dbReference>
<dbReference type="GO" id="GO:0051015">
    <property type="term" value="F:actin filament binding"/>
    <property type="evidence" value="ECO:0007669"/>
    <property type="project" value="InterPro"/>
</dbReference>
<sequence>NEVGIAAIKIIELDVVLEEEHVVQHRDIQDYELDKFLSYFKRCVIPPEGGVASGFKKPKEEVFEMRLYVCKGKQVVCMKQVPFSRSSLNHDDVFIVDTEDKIY</sequence>
<organism evidence="2 3">
    <name type="scientific">Nicotiana attenuata</name>
    <name type="common">Coyote tobacco</name>
    <dbReference type="NCBI Taxonomy" id="49451"/>
    <lineage>
        <taxon>Eukaryota</taxon>
        <taxon>Viridiplantae</taxon>
        <taxon>Streptophyta</taxon>
        <taxon>Embryophyta</taxon>
        <taxon>Tracheophyta</taxon>
        <taxon>Spermatophyta</taxon>
        <taxon>Magnoliopsida</taxon>
        <taxon>eudicotyledons</taxon>
        <taxon>Gunneridae</taxon>
        <taxon>Pentapetalae</taxon>
        <taxon>asterids</taxon>
        <taxon>lamiids</taxon>
        <taxon>Solanales</taxon>
        <taxon>Solanaceae</taxon>
        <taxon>Nicotianoideae</taxon>
        <taxon>Nicotianeae</taxon>
        <taxon>Nicotiana</taxon>
    </lineage>
</organism>